<gene>
    <name evidence="2" type="ORF">SAMN05661012_03356</name>
    <name evidence="3" type="ORF">SR876_01160</name>
</gene>
<dbReference type="EMBL" id="CP140154">
    <property type="protein sequence ID" value="WQG90089.1"/>
    <property type="molecule type" value="Genomic_DNA"/>
</dbReference>
<sequence length="207" mass="22473">MKKLILLLSVLIALISATSCHHDQSNASLKATQTDPTNTSSYGSLIDLVHSDTAAMWHENLDSIWEKALPQDTTDKVQYFTVRSQDLLWGMGLDTSNKGLDSMLKKYSIAIGNDSVRRFVRITLGYDNIQKRLKAFIQPVYDVQMVGDSIANAGTACYFDSNGKIICNGLGLPGSHLKSEKLAGSNNSYVGDLNSPCPPICGSAPTN</sequence>
<reference evidence="2 4" key="1">
    <citation type="submission" date="2016-11" db="EMBL/GenBank/DDBJ databases">
        <authorList>
            <person name="Jaros S."/>
            <person name="Januszkiewicz K."/>
            <person name="Wedrychowicz H."/>
        </authorList>
    </citation>
    <scope>NUCLEOTIDE SEQUENCE [LARGE SCALE GENOMIC DNA]</scope>
    <source>
        <strain evidence="2 4">DSM 784</strain>
    </source>
</reference>
<organism evidence="2 4">
    <name type="scientific">Chitinophaga sancti</name>
    <dbReference type="NCBI Taxonomy" id="1004"/>
    <lineage>
        <taxon>Bacteria</taxon>
        <taxon>Pseudomonadati</taxon>
        <taxon>Bacteroidota</taxon>
        <taxon>Chitinophagia</taxon>
        <taxon>Chitinophagales</taxon>
        <taxon>Chitinophagaceae</taxon>
        <taxon>Chitinophaga</taxon>
    </lineage>
</organism>
<evidence type="ECO:0000256" key="1">
    <source>
        <dbReference type="SAM" id="SignalP"/>
    </source>
</evidence>
<dbReference type="Proteomes" id="UP001326715">
    <property type="component" value="Chromosome"/>
</dbReference>
<evidence type="ECO:0000313" key="3">
    <source>
        <dbReference type="EMBL" id="WQG90089.1"/>
    </source>
</evidence>
<dbReference type="Proteomes" id="UP000183788">
    <property type="component" value="Unassembled WGS sequence"/>
</dbReference>
<dbReference type="PROSITE" id="PS51257">
    <property type="entry name" value="PROKAR_LIPOPROTEIN"/>
    <property type="match status" value="1"/>
</dbReference>
<keyword evidence="1" id="KW-0732">Signal</keyword>
<dbReference type="RefSeq" id="WP_072362381.1">
    <property type="nucleotide sequence ID" value="NZ_CP139972.1"/>
</dbReference>
<evidence type="ECO:0000313" key="5">
    <source>
        <dbReference type="Proteomes" id="UP001326715"/>
    </source>
</evidence>
<name>A0A1K1R4G4_9BACT</name>
<accession>A0A1K1R4G4</accession>
<evidence type="ECO:0000313" key="4">
    <source>
        <dbReference type="Proteomes" id="UP000183788"/>
    </source>
</evidence>
<dbReference type="OrthoDB" id="678119at2"/>
<evidence type="ECO:0000313" key="2">
    <source>
        <dbReference type="EMBL" id="SFW66747.1"/>
    </source>
</evidence>
<keyword evidence="5" id="KW-1185">Reference proteome</keyword>
<feature type="chain" id="PRO_5012837469" evidence="1">
    <location>
        <begin position="22"/>
        <end position="207"/>
    </location>
</feature>
<reference evidence="3 5" key="2">
    <citation type="submission" date="2023-11" db="EMBL/GenBank/DDBJ databases">
        <title>MicrobeMod: A computational toolkit for identifying prokaryotic methylation and restriction-modification with nanopore sequencing.</title>
        <authorList>
            <person name="Crits-Christoph A."/>
            <person name="Kang S.C."/>
            <person name="Lee H."/>
            <person name="Ostrov N."/>
        </authorList>
    </citation>
    <scope>NUCLEOTIDE SEQUENCE [LARGE SCALE GENOMIC DNA]</scope>
    <source>
        <strain evidence="3 5">ATCC 23090</strain>
    </source>
</reference>
<protein>
    <submittedName>
        <fullName evidence="2">Uncharacterized protein</fullName>
    </submittedName>
</protein>
<dbReference type="AlphaFoldDB" id="A0A1K1R4G4"/>
<proteinExistence type="predicted"/>
<dbReference type="EMBL" id="FPIZ01000010">
    <property type="protein sequence ID" value="SFW66747.1"/>
    <property type="molecule type" value="Genomic_DNA"/>
</dbReference>
<dbReference type="STRING" id="1004.SAMN05661012_03356"/>
<feature type="signal peptide" evidence="1">
    <location>
        <begin position="1"/>
        <end position="21"/>
    </location>
</feature>